<dbReference type="CDD" id="cd09009">
    <property type="entry name" value="PNP-EcPNPII_like"/>
    <property type="match status" value="1"/>
</dbReference>
<evidence type="ECO:0000256" key="9">
    <source>
        <dbReference type="ARBA" id="ARBA00023950"/>
    </source>
</evidence>
<evidence type="ECO:0000256" key="11">
    <source>
        <dbReference type="ARBA" id="ARBA00031036"/>
    </source>
</evidence>
<comment type="catalytic activity">
    <reaction evidence="9">
        <text>2'-deoxyinosine + phosphate = 2-deoxy-alpha-D-ribose 1-phosphate + hypoxanthine</text>
        <dbReference type="Rhea" id="RHEA:27750"/>
        <dbReference type="ChEBI" id="CHEBI:17368"/>
        <dbReference type="ChEBI" id="CHEBI:28997"/>
        <dbReference type="ChEBI" id="CHEBI:43474"/>
        <dbReference type="ChEBI" id="CHEBI:57259"/>
        <dbReference type="EC" id="2.4.2.1"/>
    </reaction>
</comment>
<dbReference type="Proteomes" id="UP000648187">
    <property type="component" value="Unassembled WGS sequence"/>
</dbReference>
<keyword evidence="5" id="KW-0328">Glycosyltransferase</keyword>
<dbReference type="GO" id="GO:0004731">
    <property type="term" value="F:purine-nucleoside phosphorylase activity"/>
    <property type="evidence" value="ECO:0007669"/>
    <property type="project" value="UniProtKB-EC"/>
</dbReference>
<evidence type="ECO:0000256" key="4">
    <source>
        <dbReference type="ARBA" id="ARBA00013834"/>
    </source>
</evidence>
<dbReference type="FunFam" id="3.40.50.1580:FF:000004">
    <property type="entry name" value="Purine nucleoside phosphorylase"/>
    <property type="match status" value="1"/>
</dbReference>
<evidence type="ECO:0000256" key="3">
    <source>
        <dbReference type="ARBA" id="ARBA00011886"/>
    </source>
</evidence>
<comment type="catalytic activity">
    <reaction evidence="7">
        <text>inosine + phosphate = alpha-D-ribose 1-phosphate + hypoxanthine</text>
        <dbReference type="Rhea" id="RHEA:27646"/>
        <dbReference type="ChEBI" id="CHEBI:17368"/>
        <dbReference type="ChEBI" id="CHEBI:17596"/>
        <dbReference type="ChEBI" id="CHEBI:43474"/>
        <dbReference type="ChEBI" id="CHEBI:57720"/>
        <dbReference type="EC" id="2.4.2.1"/>
    </reaction>
</comment>
<comment type="pathway">
    <text evidence="1">Purine metabolism; purine nucleoside salvage.</text>
</comment>
<dbReference type="InterPro" id="IPR011270">
    <property type="entry name" value="Pur_Nuc_Pase_Ino/Guo-sp"/>
</dbReference>
<dbReference type="GO" id="GO:0005737">
    <property type="term" value="C:cytoplasm"/>
    <property type="evidence" value="ECO:0007669"/>
    <property type="project" value="TreeGrafter"/>
</dbReference>
<keyword evidence="6" id="KW-0808">Transferase</keyword>
<accession>A0A835GM11</accession>
<protein>
    <recommendedName>
        <fullName evidence="4">Purine nucleoside phosphorylase</fullName>
        <ecNumber evidence="3">2.4.2.1</ecNumber>
    </recommendedName>
    <alternativeName>
        <fullName evidence="12">Inosine phosphorylase</fullName>
    </alternativeName>
    <alternativeName>
        <fullName evidence="11">Inosine-guanosine phosphorylase</fullName>
    </alternativeName>
</protein>
<keyword evidence="15" id="KW-1185">Reference proteome</keyword>
<evidence type="ECO:0000256" key="1">
    <source>
        <dbReference type="ARBA" id="ARBA00005058"/>
    </source>
</evidence>
<comment type="caution">
    <text evidence="14">The sequence shown here is derived from an EMBL/GenBank/DDBJ whole genome shotgun (WGS) entry which is preliminary data.</text>
</comment>
<evidence type="ECO:0000259" key="13">
    <source>
        <dbReference type="Pfam" id="PF01048"/>
    </source>
</evidence>
<dbReference type="EC" id="2.4.2.1" evidence="3"/>
<comment type="catalytic activity">
    <reaction evidence="8">
        <text>2'-deoxyguanosine + phosphate = 2-deoxy-alpha-D-ribose 1-phosphate + guanine</text>
        <dbReference type="Rhea" id="RHEA:27738"/>
        <dbReference type="ChEBI" id="CHEBI:16235"/>
        <dbReference type="ChEBI" id="CHEBI:17172"/>
        <dbReference type="ChEBI" id="CHEBI:43474"/>
        <dbReference type="ChEBI" id="CHEBI:57259"/>
        <dbReference type="EC" id="2.4.2.1"/>
    </reaction>
</comment>
<dbReference type="InterPro" id="IPR035994">
    <property type="entry name" value="Nucleoside_phosphorylase_sf"/>
</dbReference>
<evidence type="ECO:0000313" key="14">
    <source>
        <dbReference type="EMBL" id="KAF9419039.1"/>
    </source>
</evidence>
<dbReference type="GO" id="GO:0009116">
    <property type="term" value="P:nucleoside metabolic process"/>
    <property type="evidence" value="ECO:0007669"/>
    <property type="project" value="InterPro"/>
</dbReference>
<dbReference type="AlphaFoldDB" id="A0A835GM11"/>
<name>A0A835GM11_SPOEX</name>
<gene>
    <name evidence="14" type="ORF">HW555_004366</name>
</gene>
<proteinExistence type="inferred from homology"/>
<dbReference type="SUPFAM" id="SSF53167">
    <property type="entry name" value="Purine and uridine phosphorylases"/>
    <property type="match status" value="1"/>
</dbReference>
<dbReference type="PANTHER" id="PTHR11904">
    <property type="entry name" value="METHYLTHIOADENOSINE/PURINE NUCLEOSIDE PHOSPHORYLASE"/>
    <property type="match status" value="1"/>
</dbReference>
<evidence type="ECO:0000256" key="6">
    <source>
        <dbReference type="ARBA" id="ARBA00022679"/>
    </source>
</evidence>
<dbReference type="InterPro" id="IPR011268">
    <property type="entry name" value="Purine_phosphorylase"/>
</dbReference>
<evidence type="ECO:0000256" key="2">
    <source>
        <dbReference type="ARBA" id="ARBA00006751"/>
    </source>
</evidence>
<dbReference type="NCBIfam" id="TIGR01700">
    <property type="entry name" value="PNPH"/>
    <property type="match status" value="1"/>
</dbReference>
<sequence length="333" mass="36618">MAPINANDINDAKAFVPAKKVLPEVETDAANGNGNGNSSKGYSYETLLEIANFLLSRISVKPHIGIICGSGMGSYWKEGSLAESITESESISYEDIPNFPVSTVEGHHGKLVFGKISGVPVVAMQGRFHYYEGYPLWKCCLPVRVMKLLGVKTLIATNAAGGLNPSYKIGDVMIVKDHINMMGFAGNNPLHGPNDERFGPRFPPMSKAYNYEYRNIAKEVAKELNIENIVREGVYTCLGGPNFETVAELNMLKMVGVDAVGMSTVHEVITARHCDLNVFALSLITNECVTSYENNDEANHEEVLDVGRMRQDILRLFVNKLVERFAVIEAKKP</sequence>
<organism evidence="14 15">
    <name type="scientific">Spodoptera exigua</name>
    <name type="common">Beet armyworm</name>
    <name type="synonym">Noctua fulgens</name>
    <dbReference type="NCBI Taxonomy" id="7107"/>
    <lineage>
        <taxon>Eukaryota</taxon>
        <taxon>Metazoa</taxon>
        <taxon>Ecdysozoa</taxon>
        <taxon>Arthropoda</taxon>
        <taxon>Hexapoda</taxon>
        <taxon>Insecta</taxon>
        <taxon>Pterygota</taxon>
        <taxon>Neoptera</taxon>
        <taxon>Endopterygota</taxon>
        <taxon>Lepidoptera</taxon>
        <taxon>Glossata</taxon>
        <taxon>Ditrysia</taxon>
        <taxon>Noctuoidea</taxon>
        <taxon>Noctuidae</taxon>
        <taxon>Amphipyrinae</taxon>
        <taxon>Spodoptera</taxon>
    </lineage>
</organism>
<dbReference type="EMBL" id="JACKWZ010000048">
    <property type="protein sequence ID" value="KAF9419039.1"/>
    <property type="molecule type" value="Genomic_DNA"/>
</dbReference>
<dbReference type="Pfam" id="PF01048">
    <property type="entry name" value="PNP_UDP_1"/>
    <property type="match status" value="1"/>
</dbReference>
<evidence type="ECO:0000256" key="8">
    <source>
        <dbReference type="ARBA" id="ARBA00023929"/>
    </source>
</evidence>
<dbReference type="Gene3D" id="3.40.50.1580">
    <property type="entry name" value="Nucleoside phosphorylase domain"/>
    <property type="match status" value="1"/>
</dbReference>
<evidence type="ECO:0000256" key="10">
    <source>
        <dbReference type="ARBA" id="ARBA00023970"/>
    </source>
</evidence>
<evidence type="ECO:0000313" key="15">
    <source>
        <dbReference type="Proteomes" id="UP000648187"/>
    </source>
</evidence>
<comment type="catalytic activity">
    <reaction evidence="10">
        <text>guanosine + phosphate = alpha-D-ribose 1-phosphate + guanine</text>
        <dbReference type="Rhea" id="RHEA:13233"/>
        <dbReference type="ChEBI" id="CHEBI:16235"/>
        <dbReference type="ChEBI" id="CHEBI:16750"/>
        <dbReference type="ChEBI" id="CHEBI:43474"/>
        <dbReference type="ChEBI" id="CHEBI:57720"/>
        <dbReference type="EC" id="2.4.2.1"/>
    </reaction>
</comment>
<dbReference type="NCBIfam" id="NF006054">
    <property type="entry name" value="PRK08202.1"/>
    <property type="match status" value="1"/>
</dbReference>
<dbReference type="OrthoDB" id="10261782at2759"/>
<feature type="domain" description="Nucleoside phosphorylase" evidence="13">
    <location>
        <begin position="64"/>
        <end position="319"/>
    </location>
</feature>
<evidence type="ECO:0000256" key="5">
    <source>
        <dbReference type="ARBA" id="ARBA00022676"/>
    </source>
</evidence>
<dbReference type="NCBIfam" id="TIGR01697">
    <property type="entry name" value="PNPH-PUNA-XAPA"/>
    <property type="match status" value="1"/>
</dbReference>
<dbReference type="PANTHER" id="PTHR11904:SF9">
    <property type="entry name" value="PURINE NUCLEOSIDE PHOSPHORYLASE-RELATED"/>
    <property type="match status" value="1"/>
</dbReference>
<dbReference type="InterPro" id="IPR000845">
    <property type="entry name" value="Nucleoside_phosphorylase_d"/>
</dbReference>
<evidence type="ECO:0000256" key="12">
    <source>
        <dbReference type="ARBA" id="ARBA00033072"/>
    </source>
</evidence>
<evidence type="ECO:0000256" key="7">
    <source>
        <dbReference type="ARBA" id="ARBA00023918"/>
    </source>
</evidence>
<dbReference type="UniPathway" id="UPA00606"/>
<comment type="similarity">
    <text evidence="2">Belongs to the PNP/MTAP phosphorylase family.</text>
</comment>
<reference evidence="14" key="1">
    <citation type="submission" date="2020-08" db="EMBL/GenBank/DDBJ databases">
        <title>Spodoptera exigua strain:BAW_Kor-Di-RS1 Genome sequencing and assembly.</title>
        <authorList>
            <person name="Kim J."/>
            <person name="Nam H.Y."/>
            <person name="Kwon M."/>
            <person name="Choi J.H."/>
            <person name="Cho S.R."/>
            <person name="Kim G.-H."/>
        </authorList>
    </citation>
    <scope>NUCLEOTIDE SEQUENCE</scope>
    <source>
        <strain evidence="14">BAW_Kor-Di-RS1</strain>
        <tissue evidence="14">Whole-body</tissue>
    </source>
</reference>